<dbReference type="SUPFAM" id="SSF56645">
    <property type="entry name" value="Acyl-CoA dehydrogenase NM domain-like"/>
    <property type="match status" value="1"/>
</dbReference>
<evidence type="ECO:0000259" key="7">
    <source>
        <dbReference type="Pfam" id="PF02771"/>
    </source>
</evidence>
<evidence type="ECO:0000313" key="8">
    <source>
        <dbReference type="EMBL" id="SDX78676.1"/>
    </source>
</evidence>
<dbReference type="Gene3D" id="1.10.540.10">
    <property type="entry name" value="Acyl-CoA dehydrogenase/oxidase, N-terminal domain"/>
    <property type="match status" value="1"/>
</dbReference>
<comment type="similarity">
    <text evidence="2">Belongs to the acyl-CoA dehydrogenase family.</text>
</comment>
<evidence type="ECO:0008006" key="10">
    <source>
        <dbReference type="Google" id="ProtNLM"/>
    </source>
</evidence>
<dbReference type="InterPro" id="IPR037069">
    <property type="entry name" value="AcylCoA_DH/ox_N_sf"/>
</dbReference>
<dbReference type="InterPro" id="IPR046373">
    <property type="entry name" value="Acyl-CoA_Oxase/DH_mid-dom_sf"/>
</dbReference>
<accession>A0A1H3EIV1</accession>
<dbReference type="InterPro" id="IPR009100">
    <property type="entry name" value="AcylCoA_DH/oxidase_NM_dom_sf"/>
</dbReference>
<keyword evidence="5" id="KW-0560">Oxidoreductase</keyword>
<dbReference type="PANTHER" id="PTHR43884">
    <property type="entry name" value="ACYL-COA DEHYDROGENASE"/>
    <property type="match status" value="1"/>
</dbReference>
<dbReference type="Gene3D" id="2.40.110.10">
    <property type="entry name" value="Butyryl-CoA Dehydrogenase, subunit A, domain 2"/>
    <property type="match status" value="1"/>
</dbReference>
<dbReference type="InterPro" id="IPR036250">
    <property type="entry name" value="AcylCo_DH-like_C"/>
</dbReference>
<keyword evidence="4" id="KW-0274">FAD</keyword>
<organism evidence="8 9">
    <name type="scientific">Saccharopolyspora shandongensis</name>
    <dbReference type="NCBI Taxonomy" id="418495"/>
    <lineage>
        <taxon>Bacteria</taxon>
        <taxon>Bacillati</taxon>
        <taxon>Actinomycetota</taxon>
        <taxon>Actinomycetes</taxon>
        <taxon>Pseudonocardiales</taxon>
        <taxon>Pseudonocardiaceae</taxon>
        <taxon>Saccharopolyspora</taxon>
    </lineage>
</organism>
<dbReference type="Pfam" id="PF00441">
    <property type="entry name" value="Acyl-CoA_dh_1"/>
    <property type="match status" value="1"/>
</dbReference>
<dbReference type="GO" id="GO:0050660">
    <property type="term" value="F:flavin adenine dinucleotide binding"/>
    <property type="evidence" value="ECO:0007669"/>
    <property type="project" value="InterPro"/>
</dbReference>
<comment type="cofactor">
    <cofactor evidence="1">
        <name>FAD</name>
        <dbReference type="ChEBI" id="CHEBI:57692"/>
    </cofactor>
</comment>
<dbReference type="PANTHER" id="PTHR43884:SF20">
    <property type="entry name" value="ACYL-COA DEHYDROGENASE FADE28"/>
    <property type="match status" value="1"/>
</dbReference>
<keyword evidence="3" id="KW-0285">Flavoprotein</keyword>
<evidence type="ECO:0000256" key="3">
    <source>
        <dbReference type="ARBA" id="ARBA00022630"/>
    </source>
</evidence>
<feature type="domain" description="Acyl-CoA dehydrogenase/oxidase N-terminal" evidence="7">
    <location>
        <begin position="8"/>
        <end position="108"/>
    </location>
</feature>
<dbReference type="EMBL" id="FNOK01000015">
    <property type="protein sequence ID" value="SDX78676.1"/>
    <property type="molecule type" value="Genomic_DNA"/>
</dbReference>
<dbReference type="Gene3D" id="1.20.140.10">
    <property type="entry name" value="Butyryl-CoA Dehydrogenase, subunit A, domain 3"/>
    <property type="match status" value="1"/>
</dbReference>
<dbReference type="SUPFAM" id="SSF47203">
    <property type="entry name" value="Acyl-CoA dehydrogenase C-terminal domain-like"/>
    <property type="match status" value="1"/>
</dbReference>
<dbReference type="AlphaFoldDB" id="A0A1H3EIV1"/>
<proteinExistence type="inferred from homology"/>
<dbReference type="OrthoDB" id="4319499at2"/>
<dbReference type="InterPro" id="IPR009075">
    <property type="entry name" value="AcylCo_DH/oxidase_C"/>
</dbReference>
<dbReference type="Pfam" id="PF02771">
    <property type="entry name" value="Acyl-CoA_dh_N"/>
    <property type="match status" value="1"/>
</dbReference>
<reference evidence="9" key="1">
    <citation type="submission" date="2016-10" db="EMBL/GenBank/DDBJ databases">
        <authorList>
            <person name="Varghese N."/>
            <person name="Submissions S."/>
        </authorList>
    </citation>
    <scope>NUCLEOTIDE SEQUENCE [LARGE SCALE GENOMIC DNA]</scope>
    <source>
        <strain evidence="9">CGMCC 4.3530</strain>
    </source>
</reference>
<evidence type="ECO:0000259" key="6">
    <source>
        <dbReference type="Pfam" id="PF00441"/>
    </source>
</evidence>
<dbReference type="Proteomes" id="UP000199529">
    <property type="component" value="Unassembled WGS sequence"/>
</dbReference>
<evidence type="ECO:0000313" key="9">
    <source>
        <dbReference type="Proteomes" id="UP000199529"/>
    </source>
</evidence>
<evidence type="ECO:0000256" key="4">
    <source>
        <dbReference type="ARBA" id="ARBA00022827"/>
    </source>
</evidence>
<gene>
    <name evidence="8" type="ORF">SAMN05216215_101535</name>
</gene>
<dbReference type="InterPro" id="IPR013786">
    <property type="entry name" value="AcylCoA_DH/ox_N"/>
</dbReference>
<dbReference type="GO" id="GO:0003995">
    <property type="term" value="F:acyl-CoA dehydrogenase activity"/>
    <property type="evidence" value="ECO:0007669"/>
    <property type="project" value="TreeGrafter"/>
</dbReference>
<evidence type="ECO:0000256" key="1">
    <source>
        <dbReference type="ARBA" id="ARBA00001974"/>
    </source>
</evidence>
<name>A0A1H3EIV1_9PSEU</name>
<evidence type="ECO:0000256" key="2">
    <source>
        <dbReference type="ARBA" id="ARBA00009347"/>
    </source>
</evidence>
<dbReference type="RefSeq" id="WP_093266701.1">
    <property type="nucleotide sequence ID" value="NZ_FNOK01000015.1"/>
</dbReference>
<evidence type="ECO:0000256" key="5">
    <source>
        <dbReference type="ARBA" id="ARBA00023002"/>
    </source>
</evidence>
<keyword evidence="9" id="KW-1185">Reference proteome</keyword>
<sequence length="350" mass="36165">MEFAFGETQQSVQDLAAEVLRRESGRGAPGDGTRYDEAIWKALGDAGLRSLAVPERLGGAGLGVLETAIVLTEIGRAAADVPALSTLAFGVLPVARHGTPAQQDELLDGKILTAALNEPSSPLPDEPRTEAVDGRVSGAKTGVLHADLAHRILVSASTPDGPGVVLVDPAARGVTLHQVRSSSGIEWAVRLDGAPGEFLGGAPDRAVLADLHACAVAGICAVGDGGVAGALGHTAEHLRTRHQFGKPLAAFQAVAQQIADVYIAARTLHLAAQSASWRLAAGLDAVEDLAVAAWWLAEEAPAVLQTCHHLHGGLGLDITYPLHRYSSLITDLARLAGGAQHRLDVLAARA</sequence>
<dbReference type="STRING" id="418495.SAMN05216215_101535"/>
<feature type="domain" description="Acyl-CoA dehydrogenase/oxidase C-terminal" evidence="6">
    <location>
        <begin position="219"/>
        <end position="326"/>
    </location>
</feature>
<protein>
    <recommendedName>
        <fullName evidence="10">Acyl-CoA dehydrogenase</fullName>
    </recommendedName>
</protein>